<name>A0A840U9N8_9GAMM</name>
<protein>
    <submittedName>
        <fullName evidence="2">2-(1,2-epoxy-1,2-dihydrophenyl)acetyl-CoA isomerase</fullName>
        <ecNumber evidence="2">5.3.3.18</ecNumber>
    </submittedName>
</protein>
<dbReference type="Gene3D" id="1.10.12.10">
    <property type="entry name" value="Lyase 2-enoyl-coa Hydratase, Chain A, domain 2"/>
    <property type="match status" value="1"/>
</dbReference>
<dbReference type="PANTHER" id="PTHR43802:SF1">
    <property type="entry name" value="IP11341P-RELATED"/>
    <property type="match status" value="1"/>
</dbReference>
<dbReference type="EMBL" id="JACHFE010000005">
    <property type="protein sequence ID" value="MBB5321702.1"/>
    <property type="molecule type" value="Genomic_DNA"/>
</dbReference>
<dbReference type="AlphaFoldDB" id="A0A840U9N8"/>
<dbReference type="Pfam" id="PF00378">
    <property type="entry name" value="ECH_1"/>
    <property type="match status" value="1"/>
</dbReference>
<comment type="similarity">
    <text evidence="1">Belongs to the enoyl-CoA hydratase/isomerase family.</text>
</comment>
<dbReference type="PANTHER" id="PTHR43802">
    <property type="entry name" value="ENOYL-COA HYDRATASE"/>
    <property type="match status" value="1"/>
</dbReference>
<dbReference type="GO" id="GO:0016853">
    <property type="term" value="F:isomerase activity"/>
    <property type="evidence" value="ECO:0007669"/>
    <property type="project" value="UniProtKB-KW"/>
</dbReference>
<dbReference type="SUPFAM" id="SSF52096">
    <property type="entry name" value="ClpP/crotonase"/>
    <property type="match status" value="1"/>
</dbReference>
<comment type="caution">
    <text evidence="2">The sequence shown here is derived from an EMBL/GenBank/DDBJ whole genome shotgun (WGS) entry which is preliminary data.</text>
</comment>
<dbReference type="EC" id="5.3.3.18" evidence="2"/>
<evidence type="ECO:0000313" key="2">
    <source>
        <dbReference type="EMBL" id="MBB5321702.1"/>
    </source>
</evidence>
<dbReference type="InterPro" id="IPR029045">
    <property type="entry name" value="ClpP/crotonase-like_dom_sf"/>
</dbReference>
<keyword evidence="3" id="KW-1185">Reference proteome</keyword>
<reference evidence="2 3" key="1">
    <citation type="submission" date="2020-08" db="EMBL/GenBank/DDBJ databases">
        <title>Genomic Encyclopedia of Type Strains, Phase IV (KMG-IV): sequencing the most valuable type-strain genomes for metagenomic binning, comparative biology and taxonomic classification.</title>
        <authorList>
            <person name="Goeker M."/>
        </authorList>
    </citation>
    <scope>NUCLEOTIDE SEQUENCE [LARGE SCALE GENOMIC DNA]</scope>
    <source>
        <strain evidence="2 3">DSM 22359</strain>
    </source>
</reference>
<dbReference type="Proteomes" id="UP000591735">
    <property type="component" value="Unassembled WGS sequence"/>
</dbReference>
<dbReference type="Gene3D" id="3.90.226.10">
    <property type="entry name" value="2-enoyl-CoA Hydratase, Chain A, domain 1"/>
    <property type="match status" value="1"/>
</dbReference>
<keyword evidence="2" id="KW-0413">Isomerase</keyword>
<evidence type="ECO:0000256" key="1">
    <source>
        <dbReference type="ARBA" id="ARBA00005254"/>
    </source>
</evidence>
<dbReference type="InterPro" id="IPR014748">
    <property type="entry name" value="Enoyl-CoA_hydra_C"/>
</dbReference>
<dbReference type="InterPro" id="IPR001753">
    <property type="entry name" value="Enoyl-CoA_hydra/iso"/>
</dbReference>
<sequence length="247" mass="26642">MTLNRPDRLNSINAIMRRELLSAIQAVADDTDVRAVLITGAGRAFSAGQDLGERNLPRQQTPIDLGDSLRRGYNPIATAIRNLPKPVVCAVNGVAAGAGANLALACDLVVAKRSARFIQSFINIGLIPDCGGTWTLAHKVGQARATGLAMTGEAIHAEQAADWGLIWRCYSDESFGQASLELALALSQKPARALSAIKTAITKAPENTFEEQLALEAEYQKYCGESSDYREGVRAFLEKRSPVFKDR</sequence>
<organism evidence="2 3">
    <name type="scientific">Marinobacter oulmenensis</name>
    <dbReference type="NCBI Taxonomy" id="643747"/>
    <lineage>
        <taxon>Bacteria</taxon>
        <taxon>Pseudomonadati</taxon>
        <taxon>Pseudomonadota</taxon>
        <taxon>Gammaproteobacteria</taxon>
        <taxon>Pseudomonadales</taxon>
        <taxon>Marinobacteraceae</taxon>
        <taxon>Marinobacter</taxon>
    </lineage>
</organism>
<dbReference type="CDD" id="cd06558">
    <property type="entry name" value="crotonase-like"/>
    <property type="match status" value="1"/>
</dbReference>
<proteinExistence type="inferred from homology"/>
<accession>A0A840U9N8</accession>
<gene>
    <name evidence="2" type="ORF">HNR38_002196</name>
</gene>
<evidence type="ECO:0000313" key="3">
    <source>
        <dbReference type="Proteomes" id="UP000591735"/>
    </source>
</evidence>